<sequence>MEGLRKLEQVQRTILSMQSRGSISSSNNNHNHADCDRFLANFILLLIQPYGDLDMEKKCKLIYENLPKISTVFLEEALPCLSEKGNCEHKAGNNSLQTDYDDMAMVGLVAMQDANSTLEDFCRSYFMFHDMDVNRPQSIFRYLPILSFTESYIYQLDRLNEKMLKIPTEEVTVLERGFHLEANQSWVVKFIELFKTNPFGPLVLLLEHHGLLTERIREEFRHGEEYWTLERKLCCALTSNKKILVEDVMRAIHLKSFDYRVLNLLLYQLRGEKDDVLENNFNVLRMFVRIYGPSATPTMLAKCISEAEEKYDRLLRDLDPKLSTNYQRRCEEATREGGKLSGPYLGTWSIPPVIVDEDFYRSEFSNSK</sequence>
<comment type="caution">
    <text evidence="1">The sequence shown here is derived from an EMBL/GenBank/DDBJ whole genome shotgun (WGS) entry which is preliminary data.</text>
</comment>
<reference evidence="1 2" key="1">
    <citation type="journal article" date="2022" name="Plant J.">
        <title>Chromosome-level genome of Camellia lanceoleosa provides a valuable resource for understanding genome evolution and self-incompatibility.</title>
        <authorList>
            <person name="Gong W."/>
            <person name="Xiao S."/>
            <person name="Wang L."/>
            <person name="Liao Z."/>
            <person name="Chang Y."/>
            <person name="Mo W."/>
            <person name="Hu G."/>
            <person name="Li W."/>
            <person name="Zhao G."/>
            <person name="Zhu H."/>
            <person name="Hu X."/>
            <person name="Ji K."/>
            <person name="Xiang X."/>
            <person name="Song Q."/>
            <person name="Yuan D."/>
            <person name="Jin S."/>
            <person name="Zhang L."/>
        </authorList>
    </citation>
    <scope>NUCLEOTIDE SEQUENCE [LARGE SCALE GENOMIC DNA]</scope>
    <source>
        <strain evidence="1">SQ_2022a</strain>
    </source>
</reference>
<evidence type="ECO:0000313" key="1">
    <source>
        <dbReference type="EMBL" id="KAI8020523.1"/>
    </source>
</evidence>
<name>A0ACC0I406_9ERIC</name>
<accession>A0ACC0I406</accession>
<gene>
    <name evidence="1" type="ORF">LOK49_LG04G01632</name>
</gene>
<evidence type="ECO:0000313" key="2">
    <source>
        <dbReference type="Proteomes" id="UP001060215"/>
    </source>
</evidence>
<protein>
    <submittedName>
        <fullName evidence="1">Uncharacterized protein</fullName>
    </submittedName>
</protein>
<organism evidence="1 2">
    <name type="scientific">Camellia lanceoleosa</name>
    <dbReference type="NCBI Taxonomy" id="1840588"/>
    <lineage>
        <taxon>Eukaryota</taxon>
        <taxon>Viridiplantae</taxon>
        <taxon>Streptophyta</taxon>
        <taxon>Embryophyta</taxon>
        <taxon>Tracheophyta</taxon>
        <taxon>Spermatophyta</taxon>
        <taxon>Magnoliopsida</taxon>
        <taxon>eudicotyledons</taxon>
        <taxon>Gunneridae</taxon>
        <taxon>Pentapetalae</taxon>
        <taxon>asterids</taxon>
        <taxon>Ericales</taxon>
        <taxon>Theaceae</taxon>
        <taxon>Camellia</taxon>
    </lineage>
</organism>
<dbReference type="Proteomes" id="UP001060215">
    <property type="component" value="Chromosome 2"/>
</dbReference>
<dbReference type="EMBL" id="CM045759">
    <property type="protein sequence ID" value="KAI8020523.1"/>
    <property type="molecule type" value="Genomic_DNA"/>
</dbReference>
<keyword evidence="2" id="KW-1185">Reference proteome</keyword>
<proteinExistence type="predicted"/>